<evidence type="ECO:0000256" key="1">
    <source>
        <dbReference type="ARBA" id="ARBA00004236"/>
    </source>
</evidence>
<reference evidence="6" key="2">
    <citation type="submission" date="2019-06" db="EMBL/GenBank/DDBJ databases">
        <title>AzeR, a transcriptional regulator that responds to azelaic acid in Pseudomonas nitroreducens.</title>
        <authorList>
            <person name="Bez C."/>
            <person name="Javvadi S.G."/>
            <person name="Bertani I."/>
            <person name="Devescovi G."/>
            <person name="Studholme D.J."/>
            <person name="Geller A."/>
            <person name="Levy A."/>
            <person name="Venturi V."/>
        </authorList>
    </citation>
    <scope>NUCLEOTIDE SEQUENCE [LARGE SCALE GENOMIC DNA]</scope>
    <source>
        <strain evidence="6">DSM 9128</strain>
    </source>
</reference>
<comment type="caution">
    <text evidence="5">The sequence shown here is derived from an EMBL/GenBank/DDBJ whole genome shotgun (WGS) entry which is preliminary data.</text>
</comment>
<evidence type="ECO:0000256" key="3">
    <source>
        <dbReference type="ARBA" id="ARBA00022475"/>
    </source>
</evidence>
<protein>
    <recommendedName>
        <fullName evidence="7">6-bladed beta-propeller</fullName>
    </recommendedName>
</protein>
<dbReference type="AlphaFoldDB" id="A0A5R9AC11"/>
<evidence type="ECO:0000313" key="6">
    <source>
        <dbReference type="Proteomes" id="UP000307510"/>
    </source>
</evidence>
<dbReference type="InterPro" id="IPR011042">
    <property type="entry name" value="6-blade_b-propeller_TolB-like"/>
</dbReference>
<evidence type="ECO:0000313" key="5">
    <source>
        <dbReference type="EMBL" id="TLP76322.1"/>
    </source>
</evidence>
<dbReference type="RefSeq" id="WP_138213294.1">
    <property type="nucleotide sequence ID" value="NZ_VASG01000002.1"/>
</dbReference>
<keyword evidence="4" id="KW-0472">Membrane</keyword>
<dbReference type="InterPro" id="IPR009722">
    <property type="entry name" value="YjiK/CarP"/>
</dbReference>
<dbReference type="CDD" id="cd09971">
    <property type="entry name" value="SdiA-regulated"/>
    <property type="match status" value="1"/>
</dbReference>
<dbReference type="EMBL" id="VASG01000002">
    <property type="protein sequence ID" value="TLP76322.1"/>
    <property type="molecule type" value="Genomic_DNA"/>
</dbReference>
<gene>
    <name evidence="5" type="ORF">FEA48_07955</name>
</gene>
<dbReference type="SUPFAM" id="SSF50956">
    <property type="entry name" value="Thermostable phytase (3-phytase)"/>
    <property type="match status" value="1"/>
</dbReference>
<dbReference type="Pfam" id="PF06977">
    <property type="entry name" value="SdiA-regulated"/>
    <property type="match status" value="1"/>
</dbReference>
<dbReference type="GO" id="GO:0005886">
    <property type="term" value="C:plasma membrane"/>
    <property type="evidence" value="ECO:0007669"/>
    <property type="project" value="UniProtKB-SubCell"/>
</dbReference>
<comment type="subcellular location">
    <subcellularLocation>
        <location evidence="1">Cell membrane</location>
    </subcellularLocation>
</comment>
<evidence type="ECO:0000256" key="2">
    <source>
        <dbReference type="ARBA" id="ARBA00009852"/>
    </source>
</evidence>
<reference evidence="5 6" key="1">
    <citation type="submission" date="2019-05" db="EMBL/GenBank/DDBJ databases">
        <authorList>
            <person name="Moore K."/>
            <person name="O'Neill P."/>
            <person name="Farbos A."/>
            <person name="Studholme D.J."/>
        </authorList>
    </citation>
    <scope>NUCLEOTIDE SEQUENCE [LARGE SCALE GENOMIC DNA]</scope>
    <source>
        <strain evidence="5 6">DSM 9128</strain>
    </source>
</reference>
<dbReference type="Proteomes" id="UP000307510">
    <property type="component" value="Unassembled WGS sequence"/>
</dbReference>
<sequence>MSQIVESIEALPRSPSWRRFDRRTWLRLALGLALLVPAVTLVLTEHWQQRAWFYLRSQLHAADWAGRSVWLPDYKVTLDALPVKGIESDLSAISYDFDQDRLLAVTNAGNMKLAVLNKAGEMLAEYPMSGFEDVEAVAYLGGGLVAVADENLQQIDFFSLPEHPGQTIQASEVQSFALAINPSIHNKGFEGLTYDPDHDRLFIGKERGPRQIYEVTGVRASLAGKMQLKIIDRTAWVKRSVFGTDISDLHYDRRSGHLLVLSEESRLIMELDDQGGLVSFRSLGGFGDLKHRAPQAEGLTMDASGNLFVVSEPNLFYRFEKR</sequence>
<organism evidence="5 6">
    <name type="scientific">Pseudomonas nitroreducens</name>
    <dbReference type="NCBI Taxonomy" id="46680"/>
    <lineage>
        <taxon>Bacteria</taxon>
        <taxon>Pseudomonadati</taxon>
        <taxon>Pseudomonadota</taxon>
        <taxon>Gammaproteobacteria</taxon>
        <taxon>Pseudomonadales</taxon>
        <taxon>Pseudomonadaceae</taxon>
        <taxon>Pseudomonas</taxon>
    </lineage>
</organism>
<evidence type="ECO:0008006" key="7">
    <source>
        <dbReference type="Google" id="ProtNLM"/>
    </source>
</evidence>
<proteinExistence type="inferred from homology"/>
<keyword evidence="3" id="KW-1003">Cell membrane</keyword>
<evidence type="ECO:0000256" key="4">
    <source>
        <dbReference type="ARBA" id="ARBA00023136"/>
    </source>
</evidence>
<comment type="similarity">
    <text evidence="2">Belongs to the YjiK family.</text>
</comment>
<name>A0A5R9AC11_PSENT</name>
<accession>A0A5R9AC11</accession>
<dbReference type="Gene3D" id="2.120.10.30">
    <property type="entry name" value="TolB, C-terminal domain"/>
    <property type="match status" value="1"/>
</dbReference>